<name>A0A391NUP6_9EUKA</name>
<organism evidence="1 2">
    <name type="scientific">Kipferlia bialata</name>
    <dbReference type="NCBI Taxonomy" id="797122"/>
    <lineage>
        <taxon>Eukaryota</taxon>
        <taxon>Metamonada</taxon>
        <taxon>Carpediemonas-like organisms</taxon>
        <taxon>Kipferlia</taxon>
    </lineage>
</organism>
<dbReference type="AlphaFoldDB" id="A0A391NUP6"/>
<gene>
    <name evidence="1" type="ORF">KIPB_015359</name>
</gene>
<reference evidence="1 2" key="1">
    <citation type="journal article" date="2018" name="PLoS ONE">
        <title>The draft genome of Kipferlia bialata reveals reductive genome evolution in fornicate parasites.</title>
        <authorList>
            <person name="Tanifuji G."/>
            <person name="Takabayashi S."/>
            <person name="Kume K."/>
            <person name="Takagi M."/>
            <person name="Nakayama T."/>
            <person name="Kamikawa R."/>
            <person name="Inagaki Y."/>
            <person name="Hashimoto T."/>
        </authorList>
    </citation>
    <scope>NUCLEOTIDE SEQUENCE [LARGE SCALE GENOMIC DNA]</scope>
    <source>
        <strain evidence="1">NY0173</strain>
    </source>
</reference>
<keyword evidence="2" id="KW-1185">Reference proteome</keyword>
<evidence type="ECO:0000313" key="1">
    <source>
        <dbReference type="EMBL" id="GCA64777.1"/>
    </source>
</evidence>
<dbReference type="EMBL" id="BDIP01008547">
    <property type="protein sequence ID" value="GCA64777.1"/>
    <property type="molecule type" value="Genomic_DNA"/>
</dbReference>
<protein>
    <submittedName>
        <fullName evidence="1">Uncharacterized protein</fullName>
    </submittedName>
</protein>
<sequence>MGDVSLEAFLQSTPNVVEV</sequence>
<dbReference type="Proteomes" id="UP000265618">
    <property type="component" value="Unassembled WGS sequence"/>
</dbReference>
<evidence type="ECO:0000313" key="2">
    <source>
        <dbReference type="Proteomes" id="UP000265618"/>
    </source>
</evidence>
<proteinExistence type="predicted"/>
<feature type="non-terminal residue" evidence="1">
    <location>
        <position position="19"/>
    </location>
</feature>
<comment type="caution">
    <text evidence="1">The sequence shown here is derived from an EMBL/GenBank/DDBJ whole genome shotgun (WGS) entry which is preliminary data.</text>
</comment>
<accession>A0A391NUP6</accession>